<feature type="non-terminal residue" evidence="3">
    <location>
        <position position="1"/>
    </location>
</feature>
<accession>A0ABD2ULY5</accession>
<organism evidence="3 4">
    <name type="scientific">Solanum stoloniferum</name>
    <dbReference type="NCBI Taxonomy" id="62892"/>
    <lineage>
        <taxon>Eukaryota</taxon>
        <taxon>Viridiplantae</taxon>
        <taxon>Streptophyta</taxon>
        <taxon>Embryophyta</taxon>
        <taxon>Tracheophyta</taxon>
        <taxon>Spermatophyta</taxon>
        <taxon>Magnoliopsida</taxon>
        <taxon>eudicotyledons</taxon>
        <taxon>Gunneridae</taxon>
        <taxon>Pentapetalae</taxon>
        <taxon>asterids</taxon>
        <taxon>lamiids</taxon>
        <taxon>Solanales</taxon>
        <taxon>Solanaceae</taxon>
        <taxon>Solanoideae</taxon>
        <taxon>Solaneae</taxon>
        <taxon>Solanum</taxon>
    </lineage>
</organism>
<evidence type="ECO:0000313" key="3">
    <source>
        <dbReference type="EMBL" id="KAL3369787.1"/>
    </source>
</evidence>
<name>A0ABD2ULY5_9SOLN</name>
<dbReference type="PANTHER" id="PTHR37206:SF4">
    <property type="entry name" value="TRANSMEMBRANE PROTEIN"/>
    <property type="match status" value="1"/>
</dbReference>
<dbReference type="EMBL" id="JBJKTR010000004">
    <property type="protein sequence ID" value="KAL3369787.1"/>
    <property type="molecule type" value="Genomic_DNA"/>
</dbReference>
<evidence type="ECO:0000313" key="4">
    <source>
        <dbReference type="Proteomes" id="UP001627284"/>
    </source>
</evidence>
<evidence type="ECO:0000256" key="1">
    <source>
        <dbReference type="SAM" id="MobiDB-lite"/>
    </source>
</evidence>
<keyword evidence="4" id="KW-1185">Reference proteome</keyword>
<comment type="caution">
    <text evidence="3">The sequence shown here is derived from an EMBL/GenBank/DDBJ whole genome shotgun (WGS) entry which is preliminary data.</text>
</comment>
<sequence>PQIKKSMSHEDISEWQQIPYSSSSTTTNNNNNNTQIAPDEMTTLPLIEDITIDNNNSNDDDDEKGEYGNKWLKKSLRELSCWIVQVASKMRNYASSKVGIGKFTYNSRILTFLLVPLFYWMIKKKWRRQRQIDNTSNKLMLLVQEKDQKIEQLSLQISQMNESLLTRRKVPVLQVG</sequence>
<protein>
    <submittedName>
        <fullName evidence="3">Uncharacterized protein</fullName>
    </submittedName>
</protein>
<keyword evidence="2" id="KW-0812">Transmembrane</keyword>
<dbReference type="Proteomes" id="UP001627284">
    <property type="component" value="Unassembled WGS sequence"/>
</dbReference>
<evidence type="ECO:0000256" key="2">
    <source>
        <dbReference type="SAM" id="Phobius"/>
    </source>
</evidence>
<keyword evidence="2" id="KW-0472">Membrane</keyword>
<feature type="compositionally biased region" description="Low complexity" evidence="1">
    <location>
        <begin position="21"/>
        <end position="30"/>
    </location>
</feature>
<feature type="region of interest" description="Disordered" evidence="1">
    <location>
        <begin position="1"/>
        <end position="30"/>
    </location>
</feature>
<reference evidence="3 4" key="1">
    <citation type="submission" date="2024-05" db="EMBL/GenBank/DDBJ databases">
        <title>De novo assembly of an allotetraploid wild potato.</title>
        <authorList>
            <person name="Hosaka A.J."/>
        </authorList>
    </citation>
    <scope>NUCLEOTIDE SEQUENCE [LARGE SCALE GENOMIC DNA]</scope>
    <source>
        <tissue evidence="3">Young leaves</tissue>
    </source>
</reference>
<dbReference type="PANTHER" id="PTHR37206">
    <property type="entry name" value="TRANSMEMBRANE PROTEIN"/>
    <property type="match status" value="1"/>
</dbReference>
<gene>
    <name evidence="3" type="ORF">AABB24_007028</name>
</gene>
<proteinExistence type="predicted"/>
<keyword evidence="2" id="KW-1133">Transmembrane helix</keyword>
<dbReference type="AlphaFoldDB" id="A0ABD2ULY5"/>
<feature type="transmembrane region" description="Helical" evidence="2">
    <location>
        <begin position="105"/>
        <end position="122"/>
    </location>
</feature>